<evidence type="ECO:0000313" key="4">
    <source>
        <dbReference type="Proteomes" id="UP001629244"/>
    </source>
</evidence>
<proteinExistence type="predicted"/>
<accession>A0ABW8YRL6</accession>
<evidence type="ECO:0000256" key="1">
    <source>
        <dbReference type="SAM" id="MobiDB-lite"/>
    </source>
</evidence>
<name>A0ABW8YRL6_9SPHN</name>
<feature type="chain" id="PRO_5046835231" evidence="2">
    <location>
        <begin position="27"/>
        <end position="149"/>
    </location>
</feature>
<reference evidence="3 4" key="1">
    <citation type="submission" date="2024-06" db="EMBL/GenBank/DDBJ databases">
        <authorList>
            <person name="Kaempfer P."/>
            <person name="Viver T."/>
        </authorList>
    </citation>
    <scope>NUCLEOTIDE SEQUENCE [LARGE SCALE GENOMIC DNA]</scope>
    <source>
        <strain evidence="3 4">ST-64</strain>
    </source>
</reference>
<feature type="region of interest" description="Disordered" evidence="1">
    <location>
        <begin position="26"/>
        <end position="46"/>
    </location>
</feature>
<protein>
    <submittedName>
        <fullName evidence="3">Uncharacterized protein</fullName>
    </submittedName>
</protein>
<comment type="caution">
    <text evidence="3">The sequence shown here is derived from an EMBL/GenBank/DDBJ whole genome shotgun (WGS) entry which is preliminary data.</text>
</comment>
<dbReference type="EMBL" id="JBELQC010000002">
    <property type="protein sequence ID" value="MFL9841830.1"/>
    <property type="molecule type" value="Genomic_DNA"/>
</dbReference>
<organism evidence="3 4">
    <name type="scientific">Sphingomonas plantiphila</name>
    <dbReference type="NCBI Taxonomy" id="3163295"/>
    <lineage>
        <taxon>Bacteria</taxon>
        <taxon>Pseudomonadati</taxon>
        <taxon>Pseudomonadota</taxon>
        <taxon>Alphaproteobacteria</taxon>
        <taxon>Sphingomonadales</taxon>
        <taxon>Sphingomonadaceae</taxon>
        <taxon>Sphingomonas</taxon>
    </lineage>
</organism>
<feature type="signal peptide" evidence="2">
    <location>
        <begin position="1"/>
        <end position="26"/>
    </location>
</feature>
<dbReference type="RefSeq" id="WP_408078906.1">
    <property type="nucleotide sequence ID" value="NZ_JBELQC010000002.1"/>
</dbReference>
<gene>
    <name evidence="3" type="ORF">ABS767_12720</name>
</gene>
<evidence type="ECO:0000256" key="2">
    <source>
        <dbReference type="SAM" id="SignalP"/>
    </source>
</evidence>
<dbReference type="Proteomes" id="UP001629244">
    <property type="component" value="Unassembled WGS sequence"/>
</dbReference>
<evidence type="ECO:0000313" key="3">
    <source>
        <dbReference type="EMBL" id="MFL9841830.1"/>
    </source>
</evidence>
<feature type="compositionally biased region" description="Low complexity" evidence="1">
    <location>
        <begin position="37"/>
        <end position="46"/>
    </location>
</feature>
<sequence>MRISPYISEVLAAACLLASCGGTGGAAEDGPANSGEATEASSTNAVATAASGGTLPQSLPLYPGARDIVTSPEGRITRFVVDARPETVAAFYGKALKEKLGDATVTGGGNFYAASYLDPSGPEQVQLICRGQGDATVVDVGGSKSRAPD</sequence>
<keyword evidence="2" id="KW-0732">Signal</keyword>
<dbReference type="PROSITE" id="PS51257">
    <property type="entry name" value="PROKAR_LIPOPROTEIN"/>
    <property type="match status" value="1"/>
</dbReference>
<keyword evidence="4" id="KW-1185">Reference proteome</keyword>